<comment type="caution">
    <text evidence="1">The sequence shown here is derived from an EMBL/GenBank/DDBJ whole genome shotgun (WGS) entry which is preliminary data.</text>
</comment>
<evidence type="ECO:0000313" key="2">
    <source>
        <dbReference type="Proteomes" id="UP000789901"/>
    </source>
</evidence>
<feature type="non-terminal residue" evidence="1">
    <location>
        <position position="1"/>
    </location>
</feature>
<gene>
    <name evidence="1" type="ORF">GMARGA_LOCUS35609</name>
</gene>
<organism evidence="1 2">
    <name type="scientific">Gigaspora margarita</name>
    <dbReference type="NCBI Taxonomy" id="4874"/>
    <lineage>
        <taxon>Eukaryota</taxon>
        <taxon>Fungi</taxon>
        <taxon>Fungi incertae sedis</taxon>
        <taxon>Mucoromycota</taxon>
        <taxon>Glomeromycotina</taxon>
        <taxon>Glomeromycetes</taxon>
        <taxon>Diversisporales</taxon>
        <taxon>Gigasporaceae</taxon>
        <taxon>Gigaspora</taxon>
    </lineage>
</organism>
<accession>A0ABN7WVC4</accession>
<sequence>WLEIWDRHYVLVTYDKVYFYANDDNLSFWVEDEESIIKKKAKGQQLWLVTFFIIKPGQQADGYWKSEHMVNNFVRKQYQFLMHSTPGA</sequence>
<keyword evidence="2" id="KW-1185">Reference proteome</keyword>
<dbReference type="EMBL" id="CAJVQB010066776">
    <property type="protein sequence ID" value="CAG8841753.1"/>
    <property type="molecule type" value="Genomic_DNA"/>
</dbReference>
<reference evidence="1 2" key="1">
    <citation type="submission" date="2021-06" db="EMBL/GenBank/DDBJ databases">
        <authorList>
            <person name="Kallberg Y."/>
            <person name="Tangrot J."/>
            <person name="Rosling A."/>
        </authorList>
    </citation>
    <scope>NUCLEOTIDE SEQUENCE [LARGE SCALE GENOMIC DNA]</scope>
    <source>
        <strain evidence="1 2">120-4 pot B 10/14</strain>
    </source>
</reference>
<proteinExistence type="predicted"/>
<protein>
    <submittedName>
        <fullName evidence="1">32013_t:CDS:1</fullName>
    </submittedName>
</protein>
<evidence type="ECO:0000313" key="1">
    <source>
        <dbReference type="EMBL" id="CAG8841753.1"/>
    </source>
</evidence>
<name>A0ABN7WVC4_GIGMA</name>
<dbReference type="Proteomes" id="UP000789901">
    <property type="component" value="Unassembled WGS sequence"/>
</dbReference>